<sequence>FSQWEFEKELSTKFSCKFDDLMLLNICRKTMTSGKRVLQLMRITGVTEVVSFLREITCELIMCIYEVTNNIDTSDAEIKSGFLLGITRTSNYLCLATTPRGCCTLGFEFFVVH</sequence>
<evidence type="ECO:0000313" key="1">
    <source>
        <dbReference type="EnsemblPlants" id="AET3Gv20830000.41"/>
    </source>
</evidence>
<reference evidence="1" key="4">
    <citation type="submission" date="2019-03" db="UniProtKB">
        <authorList>
            <consortium name="EnsemblPlants"/>
        </authorList>
    </citation>
    <scope>IDENTIFICATION</scope>
</reference>
<dbReference type="EnsemblPlants" id="AET3Gv20830000.41">
    <property type="protein sequence ID" value="AET3Gv20830000.41"/>
    <property type="gene ID" value="AET3Gv20830000"/>
</dbReference>
<dbReference type="Proteomes" id="UP000015105">
    <property type="component" value="Chromosome 3D"/>
</dbReference>
<reference evidence="2" key="1">
    <citation type="journal article" date="2014" name="Science">
        <title>Ancient hybridizations among the ancestral genomes of bread wheat.</title>
        <authorList>
            <consortium name="International Wheat Genome Sequencing Consortium,"/>
            <person name="Marcussen T."/>
            <person name="Sandve S.R."/>
            <person name="Heier L."/>
            <person name="Spannagl M."/>
            <person name="Pfeifer M."/>
            <person name="Jakobsen K.S."/>
            <person name="Wulff B.B."/>
            <person name="Steuernagel B."/>
            <person name="Mayer K.F."/>
            <person name="Olsen O.A."/>
        </authorList>
    </citation>
    <scope>NUCLEOTIDE SEQUENCE [LARGE SCALE GENOMIC DNA]</scope>
    <source>
        <strain evidence="2">cv. AL8/78</strain>
    </source>
</reference>
<reference evidence="1" key="5">
    <citation type="journal article" date="2021" name="G3 (Bethesda)">
        <title>Aegilops tauschii genome assembly Aet v5.0 features greater sequence contiguity and improved annotation.</title>
        <authorList>
            <person name="Wang L."/>
            <person name="Zhu T."/>
            <person name="Rodriguez J.C."/>
            <person name="Deal K.R."/>
            <person name="Dubcovsky J."/>
            <person name="McGuire P.E."/>
            <person name="Lux T."/>
            <person name="Spannagl M."/>
            <person name="Mayer K.F.X."/>
            <person name="Baldrich P."/>
            <person name="Meyers B.C."/>
            <person name="Huo N."/>
            <person name="Gu Y.Q."/>
            <person name="Zhou H."/>
            <person name="Devos K.M."/>
            <person name="Bennetzen J.L."/>
            <person name="Unver T."/>
            <person name="Budak H."/>
            <person name="Gulick P.J."/>
            <person name="Galiba G."/>
            <person name="Kalapos B."/>
            <person name="Nelson D.R."/>
            <person name="Li P."/>
            <person name="You F.M."/>
            <person name="Luo M.C."/>
            <person name="Dvorak J."/>
        </authorList>
    </citation>
    <scope>NUCLEOTIDE SEQUENCE [LARGE SCALE GENOMIC DNA]</scope>
    <source>
        <strain evidence="1">cv. AL8/78</strain>
    </source>
</reference>
<accession>A0A453FZ20</accession>
<name>A0A453FZ20_AEGTS</name>
<proteinExistence type="predicted"/>
<keyword evidence="2" id="KW-1185">Reference proteome</keyword>
<organism evidence="1 2">
    <name type="scientific">Aegilops tauschii subsp. strangulata</name>
    <name type="common">Goatgrass</name>
    <dbReference type="NCBI Taxonomy" id="200361"/>
    <lineage>
        <taxon>Eukaryota</taxon>
        <taxon>Viridiplantae</taxon>
        <taxon>Streptophyta</taxon>
        <taxon>Embryophyta</taxon>
        <taxon>Tracheophyta</taxon>
        <taxon>Spermatophyta</taxon>
        <taxon>Magnoliopsida</taxon>
        <taxon>Liliopsida</taxon>
        <taxon>Poales</taxon>
        <taxon>Poaceae</taxon>
        <taxon>BOP clade</taxon>
        <taxon>Pooideae</taxon>
        <taxon>Triticodae</taxon>
        <taxon>Triticeae</taxon>
        <taxon>Triticinae</taxon>
        <taxon>Aegilops</taxon>
    </lineage>
</organism>
<reference evidence="2" key="2">
    <citation type="journal article" date="2017" name="Nat. Plants">
        <title>The Aegilops tauschii genome reveals multiple impacts of transposons.</title>
        <authorList>
            <person name="Zhao G."/>
            <person name="Zou C."/>
            <person name="Li K."/>
            <person name="Wang K."/>
            <person name="Li T."/>
            <person name="Gao L."/>
            <person name="Zhang X."/>
            <person name="Wang H."/>
            <person name="Yang Z."/>
            <person name="Liu X."/>
            <person name="Jiang W."/>
            <person name="Mao L."/>
            <person name="Kong X."/>
            <person name="Jiao Y."/>
            <person name="Jia J."/>
        </authorList>
    </citation>
    <scope>NUCLEOTIDE SEQUENCE [LARGE SCALE GENOMIC DNA]</scope>
    <source>
        <strain evidence="2">cv. AL8/78</strain>
    </source>
</reference>
<protein>
    <submittedName>
        <fullName evidence="1">Uncharacterized protein</fullName>
    </submittedName>
</protein>
<reference evidence="1" key="3">
    <citation type="journal article" date="2017" name="Nature">
        <title>Genome sequence of the progenitor of the wheat D genome Aegilops tauschii.</title>
        <authorList>
            <person name="Luo M.C."/>
            <person name="Gu Y.Q."/>
            <person name="Puiu D."/>
            <person name="Wang H."/>
            <person name="Twardziok S.O."/>
            <person name="Deal K.R."/>
            <person name="Huo N."/>
            <person name="Zhu T."/>
            <person name="Wang L."/>
            <person name="Wang Y."/>
            <person name="McGuire P.E."/>
            <person name="Liu S."/>
            <person name="Long H."/>
            <person name="Ramasamy R.K."/>
            <person name="Rodriguez J.C."/>
            <person name="Van S.L."/>
            <person name="Yuan L."/>
            <person name="Wang Z."/>
            <person name="Xia Z."/>
            <person name="Xiao L."/>
            <person name="Anderson O.D."/>
            <person name="Ouyang S."/>
            <person name="Liang Y."/>
            <person name="Zimin A.V."/>
            <person name="Pertea G."/>
            <person name="Qi P."/>
            <person name="Bennetzen J.L."/>
            <person name="Dai X."/>
            <person name="Dawson M.W."/>
            <person name="Muller H.G."/>
            <person name="Kugler K."/>
            <person name="Rivarola-Duarte L."/>
            <person name="Spannagl M."/>
            <person name="Mayer K.F.X."/>
            <person name="Lu F.H."/>
            <person name="Bevan M.W."/>
            <person name="Leroy P."/>
            <person name="Li P."/>
            <person name="You F.M."/>
            <person name="Sun Q."/>
            <person name="Liu Z."/>
            <person name="Lyons E."/>
            <person name="Wicker T."/>
            <person name="Salzberg S.L."/>
            <person name="Devos K.M."/>
            <person name="Dvorak J."/>
        </authorList>
    </citation>
    <scope>NUCLEOTIDE SEQUENCE [LARGE SCALE GENOMIC DNA]</scope>
    <source>
        <strain evidence="1">cv. AL8/78</strain>
    </source>
</reference>
<evidence type="ECO:0000313" key="2">
    <source>
        <dbReference type="Proteomes" id="UP000015105"/>
    </source>
</evidence>
<dbReference type="Gramene" id="AET3Gv20830000.41">
    <property type="protein sequence ID" value="AET3Gv20830000.41"/>
    <property type="gene ID" value="AET3Gv20830000"/>
</dbReference>
<dbReference type="AlphaFoldDB" id="A0A453FZ20"/>